<evidence type="ECO:0000256" key="9">
    <source>
        <dbReference type="ARBA" id="ARBA00023136"/>
    </source>
</evidence>
<reference evidence="12" key="1">
    <citation type="submission" date="2018-03" db="EMBL/GenBank/DDBJ databases">
        <authorList>
            <person name="Rodrigo-Torres L."/>
            <person name="Arahal R. D."/>
            <person name="Lucena T."/>
        </authorList>
    </citation>
    <scope>NUCLEOTIDE SEQUENCE [LARGE SCALE GENOMIC DNA]</scope>
    <source>
        <strain evidence="12">CECT 8504</strain>
    </source>
</reference>
<evidence type="ECO:0000256" key="4">
    <source>
        <dbReference type="ARBA" id="ARBA00022538"/>
    </source>
</evidence>
<evidence type="ECO:0000313" key="11">
    <source>
        <dbReference type="EMBL" id="SPJ23237.1"/>
    </source>
</evidence>
<feature type="transmembrane region" description="Helical" evidence="10">
    <location>
        <begin position="226"/>
        <end position="245"/>
    </location>
</feature>
<dbReference type="GO" id="GO:0015379">
    <property type="term" value="F:potassium:chloride symporter activity"/>
    <property type="evidence" value="ECO:0007669"/>
    <property type="project" value="InterPro"/>
</dbReference>
<dbReference type="AlphaFoldDB" id="A0A2R8BSS3"/>
<keyword evidence="12" id="KW-1185">Reference proteome</keyword>
<evidence type="ECO:0000256" key="1">
    <source>
        <dbReference type="ARBA" id="ARBA00004651"/>
    </source>
</evidence>
<name>A0A2R8BSS3_9RHOB</name>
<dbReference type="Proteomes" id="UP000244912">
    <property type="component" value="Unassembled WGS sequence"/>
</dbReference>
<keyword evidence="9 10" id="KW-0472">Membrane</keyword>
<keyword evidence="5 10" id="KW-0812">Transmembrane</keyword>
<feature type="transmembrane region" description="Helical" evidence="10">
    <location>
        <begin position="348"/>
        <end position="368"/>
    </location>
</feature>
<keyword evidence="2" id="KW-0813">Transport</keyword>
<dbReference type="InterPro" id="IPR004772">
    <property type="entry name" value="TrkH"/>
</dbReference>
<feature type="transmembrane region" description="Helical" evidence="10">
    <location>
        <begin position="12"/>
        <end position="31"/>
    </location>
</feature>
<feature type="transmembrane region" description="Helical" evidence="10">
    <location>
        <begin position="307"/>
        <end position="327"/>
    </location>
</feature>
<dbReference type="PANTHER" id="PTHR32024">
    <property type="entry name" value="TRK SYSTEM POTASSIUM UPTAKE PROTEIN TRKG-RELATED"/>
    <property type="match status" value="1"/>
</dbReference>
<keyword evidence="4" id="KW-0633">Potassium transport</keyword>
<evidence type="ECO:0000256" key="3">
    <source>
        <dbReference type="ARBA" id="ARBA00022475"/>
    </source>
</evidence>
<feature type="transmembrane region" description="Helical" evidence="10">
    <location>
        <begin position="43"/>
        <end position="62"/>
    </location>
</feature>
<evidence type="ECO:0000256" key="2">
    <source>
        <dbReference type="ARBA" id="ARBA00022448"/>
    </source>
</evidence>
<evidence type="ECO:0000256" key="7">
    <source>
        <dbReference type="ARBA" id="ARBA00022989"/>
    </source>
</evidence>
<feature type="transmembrane region" description="Helical" evidence="10">
    <location>
        <begin position="189"/>
        <end position="214"/>
    </location>
</feature>
<evidence type="ECO:0000256" key="8">
    <source>
        <dbReference type="ARBA" id="ARBA00023065"/>
    </source>
</evidence>
<dbReference type="EMBL" id="ONZF01000002">
    <property type="protein sequence ID" value="SPJ23237.1"/>
    <property type="molecule type" value="Genomic_DNA"/>
</dbReference>
<keyword evidence="8" id="KW-0406">Ion transport</keyword>
<gene>
    <name evidence="11" type="primary">ktrB</name>
    <name evidence="11" type="ORF">PAA8504_01044</name>
</gene>
<proteinExistence type="predicted"/>
<keyword evidence="3" id="KW-1003">Cell membrane</keyword>
<feature type="transmembrane region" description="Helical" evidence="10">
    <location>
        <begin position="406"/>
        <end position="425"/>
    </location>
</feature>
<dbReference type="PANTHER" id="PTHR32024:SF1">
    <property type="entry name" value="KTR SYSTEM POTASSIUM UPTAKE PROTEIN B"/>
    <property type="match status" value="1"/>
</dbReference>
<feature type="transmembrane region" description="Helical" evidence="10">
    <location>
        <begin position="74"/>
        <end position="104"/>
    </location>
</feature>
<dbReference type="InterPro" id="IPR003445">
    <property type="entry name" value="Cat_transpt"/>
</dbReference>
<protein>
    <submittedName>
        <fullName evidence="11">Ktr system potassium uptake protein B</fullName>
    </submittedName>
</protein>
<dbReference type="RefSeq" id="WP_181375698.1">
    <property type="nucleotide sequence ID" value="NZ_ONZF01000002.1"/>
</dbReference>
<sequence>MKFGDWLKRLPPPGMLAVIYLAFIALGSVALKLPIAQVGHITWSDAIFTSTSAVTVTGLIVVDTPEAFTVFGEAVLIVLMQMGGLGLMTFAALLLSSLGIPIGIPQRIVLQTDLNQTSITNLISLVRIILRLALALEAIAAVLLSFVFVPEFGWAQGLWHAVFHAVSAFNNAGFSTFSNSLMDYAANPLVTFTVCALFITSGLGFIVLAEVRSVRRWRKLSLHSKLMLAGTPVLIVLAFLGFAALEWSNPETLGAIDGTFGKLQAAFFQGTTPRTAGFNTVDTTAIRDSTALMIIGLMFIGGGSTSTAGGIKLTTFVVLVMATLAFFKRKRELNAFGRALGPDEIQKVMALMTISTLIIFSGVFILVIGNDGTFLTLLFEVMSAFGTVGLSMGATETLEGWGRGTIIVIMFLGRVGPLVLGFFLATQRIALVRYPKGHVYLG</sequence>
<accession>A0A2R8BSS3</accession>
<dbReference type="Pfam" id="PF02386">
    <property type="entry name" value="TrkH"/>
    <property type="match status" value="1"/>
</dbReference>
<evidence type="ECO:0000256" key="5">
    <source>
        <dbReference type="ARBA" id="ARBA00022692"/>
    </source>
</evidence>
<feature type="transmembrane region" description="Helical" evidence="10">
    <location>
        <begin position="125"/>
        <end position="149"/>
    </location>
</feature>
<dbReference type="NCBIfam" id="TIGR00933">
    <property type="entry name" value="2a38"/>
    <property type="match status" value="1"/>
</dbReference>
<keyword evidence="6" id="KW-0630">Potassium</keyword>
<dbReference type="GO" id="GO:0005886">
    <property type="term" value="C:plasma membrane"/>
    <property type="evidence" value="ECO:0007669"/>
    <property type="project" value="UniProtKB-SubCell"/>
</dbReference>
<comment type="subcellular location">
    <subcellularLocation>
        <location evidence="1">Cell membrane</location>
        <topology evidence="1">Multi-pass membrane protein</topology>
    </subcellularLocation>
</comment>
<evidence type="ECO:0000313" key="12">
    <source>
        <dbReference type="Proteomes" id="UP000244912"/>
    </source>
</evidence>
<keyword evidence="7 10" id="KW-1133">Transmembrane helix</keyword>
<evidence type="ECO:0000256" key="10">
    <source>
        <dbReference type="SAM" id="Phobius"/>
    </source>
</evidence>
<evidence type="ECO:0000256" key="6">
    <source>
        <dbReference type="ARBA" id="ARBA00022958"/>
    </source>
</evidence>
<organism evidence="11 12">
    <name type="scientific">Palleronia abyssalis</name>
    <dbReference type="NCBI Taxonomy" id="1501240"/>
    <lineage>
        <taxon>Bacteria</taxon>
        <taxon>Pseudomonadati</taxon>
        <taxon>Pseudomonadota</taxon>
        <taxon>Alphaproteobacteria</taxon>
        <taxon>Rhodobacterales</taxon>
        <taxon>Roseobacteraceae</taxon>
        <taxon>Palleronia</taxon>
    </lineage>
</organism>